<comment type="caution">
    <text evidence="3">The sequence shown here is derived from an EMBL/GenBank/DDBJ whole genome shotgun (WGS) entry which is preliminary data.</text>
</comment>
<evidence type="ECO:0000256" key="1">
    <source>
        <dbReference type="ARBA" id="ARBA00006464"/>
    </source>
</evidence>
<organism evidence="3 4">
    <name type="scientific">Larkinella bovis</name>
    <dbReference type="NCBI Taxonomy" id="683041"/>
    <lineage>
        <taxon>Bacteria</taxon>
        <taxon>Pseudomonadati</taxon>
        <taxon>Bacteroidota</taxon>
        <taxon>Cytophagia</taxon>
        <taxon>Cytophagales</taxon>
        <taxon>Spirosomataceae</taxon>
        <taxon>Larkinella</taxon>
    </lineage>
</organism>
<evidence type="ECO:0000313" key="4">
    <source>
        <dbReference type="Proteomes" id="UP001596106"/>
    </source>
</evidence>
<evidence type="ECO:0000259" key="2">
    <source>
        <dbReference type="Pfam" id="PF02397"/>
    </source>
</evidence>
<dbReference type="RefSeq" id="WP_379851443.1">
    <property type="nucleotide sequence ID" value="NZ_JBHSMA010000025.1"/>
</dbReference>
<feature type="domain" description="Bacterial sugar transferase" evidence="2">
    <location>
        <begin position="49"/>
        <end position="198"/>
    </location>
</feature>
<dbReference type="PANTHER" id="PTHR30576">
    <property type="entry name" value="COLANIC BIOSYNTHESIS UDP-GLUCOSE LIPID CARRIER TRANSFERASE"/>
    <property type="match status" value="1"/>
</dbReference>
<proteinExistence type="inferred from homology"/>
<dbReference type="InterPro" id="IPR003362">
    <property type="entry name" value="Bact_transf"/>
</dbReference>
<sequence length="211" mass="24671">MSKAEIMGRLIYHGFQIVQIRETNKETFFVTQPHPSCIPSLSEPLPNEGFIFSMKRLGINKKPITVYKLRSMHPYAEYAQDYLHKTNGLDTGGKFKNDYRVSTGGRFIRKYWIDELPMLYNLLKGDIKLIGVRPISEHYFNLYPESLQTIRSKHKPGLLPPYYADLPKNLDEIVESELKYLKAYETEPFKTDLDYLGKIFKNIFVHKARSQ</sequence>
<dbReference type="Pfam" id="PF02397">
    <property type="entry name" value="Bac_transf"/>
    <property type="match status" value="1"/>
</dbReference>
<dbReference type="Proteomes" id="UP001596106">
    <property type="component" value="Unassembled WGS sequence"/>
</dbReference>
<protein>
    <submittedName>
        <fullName evidence="3">Sugar transferase</fullName>
    </submittedName>
</protein>
<comment type="similarity">
    <text evidence="1">Belongs to the bacterial sugar transferase family.</text>
</comment>
<gene>
    <name evidence="3" type="ORF">ACFPMF_27885</name>
</gene>
<reference evidence="4" key="1">
    <citation type="journal article" date="2019" name="Int. J. Syst. Evol. Microbiol.">
        <title>The Global Catalogue of Microorganisms (GCM) 10K type strain sequencing project: providing services to taxonomists for standard genome sequencing and annotation.</title>
        <authorList>
            <consortium name="The Broad Institute Genomics Platform"/>
            <consortium name="The Broad Institute Genome Sequencing Center for Infectious Disease"/>
            <person name="Wu L."/>
            <person name="Ma J."/>
        </authorList>
    </citation>
    <scope>NUCLEOTIDE SEQUENCE [LARGE SCALE GENOMIC DNA]</scope>
    <source>
        <strain evidence="4">CCUG 55250</strain>
    </source>
</reference>
<name>A0ABW0II31_9BACT</name>
<dbReference type="EMBL" id="JBHSMA010000025">
    <property type="protein sequence ID" value="MFC5413174.1"/>
    <property type="molecule type" value="Genomic_DNA"/>
</dbReference>
<keyword evidence="3" id="KW-0808">Transferase</keyword>
<dbReference type="PANTHER" id="PTHR30576:SF0">
    <property type="entry name" value="UNDECAPRENYL-PHOSPHATE N-ACETYLGALACTOSAMINYL 1-PHOSPHATE TRANSFERASE-RELATED"/>
    <property type="match status" value="1"/>
</dbReference>
<keyword evidence="4" id="KW-1185">Reference proteome</keyword>
<accession>A0ABW0II31</accession>
<dbReference type="GO" id="GO:0016740">
    <property type="term" value="F:transferase activity"/>
    <property type="evidence" value="ECO:0007669"/>
    <property type="project" value="UniProtKB-KW"/>
</dbReference>
<evidence type="ECO:0000313" key="3">
    <source>
        <dbReference type="EMBL" id="MFC5413174.1"/>
    </source>
</evidence>